<evidence type="ECO:0000259" key="2">
    <source>
        <dbReference type="Pfam" id="PF00144"/>
    </source>
</evidence>
<sequence>MLTSWNSSGLAVAVVRRDPTVPGGWRREYASYGIAKDDGTPVTPDTIFAIASNSKLFLTFSVGLLISNETLVNGHGKKLDWTTKMQDILPEWGLMDETASKETNIQDMLSHRTGLPGHIYTLTNGSSGTGIPEMIASMKTLRPSAQFRDTFQYNNMMYCTLSYLPVVLTNQSYESYIAQHLFGPLNMSSSTYSIKDAEASGRFAHGFELNTYNISTGARSSRAAVAPYYLRSGHEKAAAGGGGVLTSARDMSIWVSMLLNNGRHPDTNETIVPEEVVNHAATGVTVDSAMASYPELAPTLYGSGQRIYSYRGHEIIEHGGSIMGFKSQVTRYPNDNLAIVVLSNDFNAGLLAEAVKWRITDEILGLSPIDWDTRYSW</sequence>
<protein>
    <recommendedName>
        <fullName evidence="2">Beta-lactamase-related domain-containing protein</fullName>
    </recommendedName>
</protein>
<accession>A0A2A9N6P6</accession>
<dbReference type="Pfam" id="PF00144">
    <property type="entry name" value="Beta-lactamase"/>
    <property type="match status" value="1"/>
</dbReference>
<dbReference type="PANTHER" id="PTHR46825:SF15">
    <property type="entry name" value="BETA-LACTAMASE-RELATED DOMAIN-CONTAINING PROTEIN"/>
    <property type="match status" value="1"/>
</dbReference>
<dbReference type="OrthoDB" id="5946976at2759"/>
<dbReference type="AlphaFoldDB" id="A0A2A9N6P6"/>
<dbReference type="InterPro" id="IPR001466">
    <property type="entry name" value="Beta-lactam-related"/>
</dbReference>
<reference evidence="3 4" key="1">
    <citation type="submission" date="2014-02" db="EMBL/GenBank/DDBJ databases">
        <title>Transposable element dynamics among asymbiotic and ectomycorrhizal Amanita fungi.</title>
        <authorList>
            <consortium name="DOE Joint Genome Institute"/>
            <person name="Hess J."/>
            <person name="Skrede I."/>
            <person name="Wolfe B."/>
            <person name="LaButti K."/>
            <person name="Ohm R.A."/>
            <person name="Grigoriev I.V."/>
            <person name="Pringle A."/>
        </authorList>
    </citation>
    <scope>NUCLEOTIDE SEQUENCE [LARGE SCALE GENOMIC DNA]</scope>
    <source>
        <strain evidence="3 4">SKay4041</strain>
    </source>
</reference>
<gene>
    <name evidence="3" type="ORF">AMATHDRAFT_9277</name>
</gene>
<keyword evidence="4" id="KW-1185">Reference proteome</keyword>
<dbReference type="PANTHER" id="PTHR46825">
    <property type="entry name" value="D-ALANYL-D-ALANINE-CARBOXYPEPTIDASE/ENDOPEPTIDASE AMPH"/>
    <property type="match status" value="1"/>
</dbReference>
<dbReference type="Proteomes" id="UP000242287">
    <property type="component" value="Unassembled WGS sequence"/>
</dbReference>
<dbReference type="EMBL" id="KZ302392">
    <property type="protein sequence ID" value="PFH45419.1"/>
    <property type="molecule type" value="Genomic_DNA"/>
</dbReference>
<proteinExistence type="inferred from homology"/>
<dbReference type="InterPro" id="IPR050491">
    <property type="entry name" value="AmpC-like"/>
</dbReference>
<dbReference type="InterPro" id="IPR012338">
    <property type="entry name" value="Beta-lactam/transpept-like"/>
</dbReference>
<evidence type="ECO:0000313" key="3">
    <source>
        <dbReference type="EMBL" id="PFH45419.1"/>
    </source>
</evidence>
<evidence type="ECO:0000256" key="1">
    <source>
        <dbReference type="ARBA" id="ARBA00038215"/>
    </source>
</evidence>
<dbReference type="Gene3D" id="3.40.710.10">
    <property type="entry name" value="DD-peptidase/beta-lactamase superfamily"/>
    <property type="match status" value="1"/>
</dbReference>
<name>A0A2A9N6P6_9AGAR</name>
<organism evidence="3 4">
    <name type="scientific">Amanita thiersii Skay4041</name>
    <dbReference type="NCBI Taxonomy" id="703135"/>
    <lineage>
        <taxon>Eukaryota</taxon>
        <taxon>Fungi</taxon>
        <taxon>Dikarya</taxon>
        <taxon>Basidiomycota</taxon>
        <taxon>Agaricomycotina</taxon>
        <taxon>Agaricomycetes</taxon>
        <taxon>Agaricomycetidae</taxon>
        <taxon>Agaricales</taxon>
        <taxon>Pluteineae</taxon>
        <taxon>Amanitaceae</taxon>
        <taxon>Amanita</taxon>
    </lineage>
</organism>
<dbReference type="STRING" id="703135.A0A2A9N6P6"/>
<dbReference type="SUPFAM" id="SSF56601">
    <property type="entry name" value="beta-lactamase/transpeptidase-like"/>
    <property type="match status" value="1"/>
</dbReference>
<evidence type="ECO:0000313" key="4">
    <source>
        <dbReference type="Proteomes" id="UP000242287"/>
    </source>
</evidence>
<comment type="similarity">
    <text evidence="1">Belongs to the peptidase S12 family.</text>
</comment>
<feature type="domain" description="Beta-lactamase-related" evidence="2">
    <location>
        <begin position="8"/>
        <end position="348"/>
    </location>
</feature>